<reference evidence="6 7" key="1">
    <citation type="submission" date="2019-04" db="EMBL/GenBank/DDBJ databases">
        <title>Friends and foes A comparative genomics studyof 23 Aspergillus species from section Flavi.</title>
        <authorList>
            <consortium name="DOE Joint Genome Institute"/>
            <person name="Kjaerbolling I."/>
            <person name="Vesth T."/>
            <person name="Frisvad J.C."/>
            <person name="Nybo J.L."/>
            <person name="Theobald S."/>
            <person name="Kildgaard S."/>
            <person name="Isbrandt T."/>
            <person name="Kuo A."/>
            <person name="Sato A."/>
            <person name="Lyhne E.K."/>
            <person name="Kogle M.E."/>
            <person name="Wiebenga A."/>
            <person name="Kun R.S."/>
            <person name="Lubbers R.J."/>
            <person name="Makela M.R."/>
            <person name="Barry K."/>
            <person name="Chovatia M."/>
            <person name="Clum A."/>
            <person name="Daum C."/>
            <person name="Haridas S."/>
            <person name="He G."/>
            <person name="LaButti K."/>
            <person name="Lipzen A."/>
            <person name="Mondo S."/>
            <person name="Riley R."/>
            <person name="Salamov A."/>
            <person name="Simmons B.A."/>
            <person name="Magnuson J.K."/>
            <person name="Henrissat B."/>
            <person name="Mortensen U.H."/>
            <person name="Larsen T.O."/>
            <person name="Devries R.P."/>
            <person name="Grigoriev I.V."/>
            <person name="Machida M."/>
            <person name="Baker S.E."/>
            <person name="Andersen M.R."/>
        </authorList>
    </citation>
    <scope>NUCLEOTIDE SEQUENCE [LARGE SCALE GENOMIC DNA]</scope>
    <source>
        <strain evidence="6 7">IBT 29228</strain>
    </source>
</reference>
<gene>
    <name evidence="6" type="ORF">BDV26DRAFT_295541</name>
</gene>
<comment type="similarity">
    <text evidence="1">Belongs to the peptidase C48 family.</text>
</comment>
<accession>A0A5N7B0R3</accession>
<evidence type="ECO:0000313" key="6">
    <source>
        <dbReference type="EMBL" id="KAE8374939.1"/>
    </source>
</evidence>
<dbReference type="GO" id="GO:0008234">
    <property type="term" value="F:cysteine-type peptidase activity"/>
    <property type="evidence" value="ECO:0007669"/>
    <property type="project" value="InterPro"/>
</dbReference>
<dbReference type="AlphaFoldDB" id="A0A5N7B0R3"/>
<dbReference type="OrthoDB" id="5084510at2759"/>
<evidence type="ECO:0000256" key="4">
    <source>
        <dbReference type="SAM" id="MobiDB-lite"/>
    </source>
</evidence>
<keyword evidence="3" id="KW-0378">Hydrolase</keyword>
<dbReference type="InterPro" id="IPR003653">
    <property type="entry name" value="Peptidase_C48_C"/>
</dbReference>
<feature type="region of interest" description="Disordered" evidence="4">
    <location>
        <begin position="78"/>
        <end position="151"/>
    </location>
</feature>
<dbReference type="GO" id="GO:0019783">
    <property type="term" value="F:ubiquitin-like protein peptidase activity"/>
    <property type="evidence" value="ECO:0007669"/>
    <property type="project" value="UniProtKB-ARBA"/>
</dbReference>
<evidence type="ECO:0000313" key="7">
    <source>
        <dbReference type="Proteomes" id="UP000326198"/>
    </source>
</evidence>
<feature type="compositionally biased region" description="Polar residues" evidence="4">
    <location>
        <begin position="107"/>
        <end position="122"/>
    </location>
</feature>
<dbReference type="SUPFAM" id="SSF54001">
    <property type="entry name" value="Cysteine proteinases"/>
    <property type="match status" value="1"/>
</dbReference>
<evidence type="ECO:0000256" key="3">
    <source>
        <dbReference type="ARBA" id="ARBA00022801"/>
    </source>
</evidence>
<evidence type="ECO:0000259" key="5">
    <source>
        <dbReference type="PROSITE" id="PS50600"/>
    </source>
</evidence>
<dbReference type="InterPro" id="IPR038765">
    <property type="entry name" value="Papain-like_cys_pep_sf"/>
</dbReference>
<organism evidence="6 7">
    <name type="scientific">Aspergillus bertholletiae</name>
    <dbReference type="NCBI Taxonomy" id="1226010"/>
    <lineage>
        <taxon>Eukaryota</taxon>
        <taxon>Fungi</taxon>
        <taxon>Dikarya</taxon>
        <taxon>Ascomycota</taxon>
        <taxon>Pezizomycotina</taxon>
        <taxon>Eurotiomycetes</taxon>
        <taxon>Eurotiomycetidae</taxon>
        <taxon>Eurotiales</taxon>
        <taxon>Aspergillaceae</taxon>
        <taxon>Aspergillus</taxon>
        <taxon>Aspergillus subgen. Circumdati</taxon>
    </lineage>
</organism>
<name>A0A5N7B0R3_9EURO</name>
<dbReference type="Proteomes" id="UP000326198">
    <property type="component" value="Unassembled WGS sequence"/>
</dbReference>
<evidence type="ECO:0000256" key="1">
    <source>
        <dbReference type="ARBA" id="ARBA00005234"/>
    </source>
</evidence>
<dbReference type="Gene3D" id="3.40.395.10">
    <property type="entry name" value="Adenoviral Proteinase, Chain A"/>
    <property type="match status" value="1"/>
</dbReference>
<keyword evidence="7" id="KW-1185">Reference proteome</keyword>
<protein>
    <recommendedName>
        <fullName evidence="5">Ubiquitin-like protease family profile domain-containing protein</fullName>
    </recommendedName>
</protein>
<evidence type="ECO:0000256" key="2">
    <source>
        <dbReference type="ARBA" id="ARBA00022670"/>
    </source>
</evidence>
<feature type="domain" description="Ubiquitin-like protease family profile" evidence="5">
    <location>
        <begin position="550"/>
        <end position="712"/>
    </location>
</feature>
<proteinExistence type="inferred from homology"/>
<sequence length="762" mass="86003">MASNRTRPRLHKSDQLPKADETLITLFGQVIDIFTSDVNADLCRIPEVQISIQKLCEKAPKTAKTIVAIIQDGIANSRGRKRKYAEDPSYRPPNPKKHRVSPLASISGGNPNFNETPGTPTKTRSERSSKPPPLPSDHPSQEGGRSDEEKGALPIGTLTMASEALATSSKVQSIASASSQSEELLPYDSPDSAPQKEPLSAILTPVSATKQMDHGSSPRTEEIQREQTPSLESIISVGQSTPTELFPKPHYIIDLIVEAIRTICHLSRHKEGVPSDVHIRVLQSLQQDQPQESAVYNSHWSDGSMWVQVLEIGQSRKDRDTIQNMLEYIGAWEWYDIQLELAKKTVTTKKNKPVRDRGAAMHVMDQIQDRWISGVGIVTLHDEPSFPSKSGPISITAKEKGLQRNRIKMQLNRGKRCAKLVKDLGVGILFDQNIWDYVKLSMEQLDTLVKDIQADIRHTKLLQILSPQLEQLVKTGSPDLHMFYKDLKEAELLSENDLCELQIRFALEGDPLPDGQLDAEIDCLIQDINTKVLDQTTFGRDDTIAINEGIEIPCSIFDRLRPRRWLDSWTINALMQLSDKPAYVRHGLSVPLDENSGDNHFQPIKQPLRRWAMEMAKFRKEAKKTSQDAVPLVFFCPINHKGQHFSLLEINERKQVIRHYDSMSETTTALRMSRLVEEQFSDLGFSYYEVPTPQQDDGWSCGIRTVWNSRHLSNNLSIETSNSNPERMVLQVVEGLIACVEGGAMTKYIRRRRSDRERRPVA</sequence>
<feature type="region of interest" description="Disordered" evidence="4">
    <location>
        <begin position="205"/>
        <end position="230"/>
    </location>
</feature>
<dbReference type="GO" id="GO:0006508">
    <property type="term" value="P:proteolysis"/>
    <property type="evidence" value="ECO:0007669"/>
    <property type="project" value="UniProtKB-KW"/>
</dbReference>
<keyword evidence="2" id="KW-0645">Protease</keyword>
<dbReference type="EMBL" id="ML736272">
    <property type="protein sequence ID" value="KAE8374939.1"/>
    <property type="molecule type" value="Genomic_DNA"/>
</dbReference>
<dbReference type="Pfam" id="PF02902">
    <property type="entry name" value="Peptidase_C48"/>
    <property type="match status" value="1"/>
</dbReference>
<dbReference type="PROSITE" id="PS50600">
    <property type="entry name" value="ULP_PROTEASE"/>
    <property type="match status" value="1"/>
</dbReference>